<dbReference type="GeneID" id="37068833"/>
<comment type="caution">
    <text evidence="1">The sequence shown here is derived from an EMBL/GenBank/DDBJ whole genome shotgun (WGS) entry which is preliminary data.</text>
</comment>
<dbReference type="Proteomes" id="UP000247233">
    <property type="component" value="Unassembled WGS sequence"/>
</dbReference>
<keyword evidence="2" id="KW-1185">Reference proteome</keyword>
<evidence type="ECO:0000313" key="2">
    <source>
        <dbReference type="Proteomes" id="UP000247233"/>
    </source>
</evidence>
<dbReference type="RefSeq" id="XP_025399268.1">
    <property type="nucleotide sequence ID" value="XM_025546596.1"/>
</dbReference>
<dbReference type="InterPro" id="IPR029063">
    <property type="entry name" value="SAM-dependent_MTases_sf"/>
</dbReference>
<name>A0A317W6L6_9EURO</name>
<evidence type="ECO:0000313" key="1">
    <source>
        <dbReference type="EMBL" id="PWY82003.1"/>
    </source>
</evidence>
<proteinExistence type="predicted"/>
<reference evidence="1 2" key="1">
    <citation type="submission" date="2016-12" db="EMBL/GenBank/DDBJ databases">
        <title>The genomes of Aspergillus section Nigri reveals drivers in fungal speciation.</title>
        <authorList>
            <consortium name="DOE Joint Genome Institute"/>
            <person name="Vesth T.C."/>
            <person name="Nybo J."/>
            <person name="Theobald S."/>
            <person name="Brandl J."/>
            <person name="Frisvad J.C."/>
            <person name="Nielsen K.F."/>
            <person name="Lyhne E.K."/>
            <person name="Kogle M.E."/>
            <person name="Kuo A."/>
            <person name="Riley R."/>
            <person name="Clum A."/>
            <person name="Nolan M."/>
            <person name="Lipzen A."/>
            <person name="Salamov A."/>
            <person name="Henrissat B."/>
            <person name="Wiebenga A."/>
            <person name="De Vries R.P."/>
            <person name="Grigoriev I.V."/>
            <person name="Mortensen U.H."/>
            <person name="Andersen M.R."/>
            <person name="Baker S.E."/>
        </authorList>
    </citation>
    <scope>NUCLEOTIDE SEQUENCE [LARGE SCALE GENOMIC DNA]</scope>
    <source>
        <strain evidence="1 2">CBS 117.55</strain>
    </source>
</reference>
<gene>
    <name evidence="1" type="ORF">BO70DRAFT_396293</name>
</gene>
<sequence>MDIPAISDQLSPAPQAFPDCCLGLSSTLIAHLASRLPPRPQFTLSVGCGSGLLEALLAHRHPEVPIRGIEVASSVNRYIAEPDLDVVGGTWDLHASAPHAGAWMFVYPREPKLIAKYIESYGDQGAVETILWLGPRADWADYEPCFRHSSFSDVTLPDEVGLMPFEMLAIMKRRTV</sequence>
<dbReference type="OrthoDB" id="2151982at2759"/>
<dbReference type="AlphaFoldDB" id="A0A317W6L6"/>
<dbReference type="EMBL" id="MSFL01000012">
    <property type="protein sequence ID" value="PWY82003.1"/>
    <property type="molecule type" value="Genomic_DNA"/>
</dbReference>
<protein>
    <recommendedName>
        <fullName evidence="3">S-adenosyl-L-methionine-dependent methyltransferase</fullName>
    </recommendedName>
</protein>
<dbReference type="SUPFAM" id="SSF53335">
    <property type="entry name" value="S-adenosyl-L-methionine-dependent methyltransferases"/>
    <property type="match status" value="1"/>
</dbReference>
<organism evidence="1 2">
    <name type="scientific">Aspergillus heteromorphus CBS 117.55</name>
    <dbReference type="NCBI Taxonomy" id="1448321"/>
    <lineage>
        <taxon>Eukaryota</taxon>
        <taxon>Fungi</taxon>
        <taxon>Dikarya</taxon>
        <taxon>Ascomycota</taxon>
        <taxon>Pezizomycotina</taxon>
        <taxon>Eurotiomycetes</taxon>
        <taxon>Eurotiomycetidae</taxon>
        <taxon>Eurotiales</taxon>
        <taxon>Aspergillaceae</taxon>
        <taxon>Aspergillus</taxon>
        <taxon>Aspergillus subgen. Circumdati</taxon>
    </lineage>
</organism>
<accession>A0A317W6L6</accession>
<evidence type="ECO:0008006" key="3">
    <source>
        <dbReference type="Google" id="ProtNLM"/>
    </source>
</evidence>
<dbReference type="VEuPathDB" id="FungiDB:BO70DRAFT_396293"/>